<comment type="caution">
    <text evidence="2">The sequence shown here is derived from an EMBL/GenBank/DDBJ whole genome shotgun (WGS) entry which is preliminary data.</text>
</comment>
<reference evidence="2" key="1">
    <citation type="submission" date="2017-07" db="EMBL/GenBank/DDBJ databases">
        <title>Taro Niue Genome Assembly and Annotation.</title>
        <authorList>
            <person name="Atibalentja N."/>
            <person name="Keating K."/>
            <person name="Fields C.J."/>
        </authorList>
    </citation>
    <scope>NUCLEOTIDE SEQUENCE</scope>
    <source>
        <strain evidence="2">Niue_2</strain>
        <tissue evidence="2">Leaf</tissue>
    </source>
</reference>
<dbReference type="Proteomes" id="UP000652761">
    <property type="component" value="Unassembled WGS sequence"/>
</dbReference>
<protein>
    <submittedName>
        <fullName evidence="2">Uncharacterized protein</fullName>
    </submittedName>
</protein>
<sequence>MIMVTVVAELLQEYSALVARALRRMLRDDDGPFPRRLRFAVLRNLPLASFPPGSGTLRRPLPPPPAATIAL</sequence>
<gene>
    <name evidence="2" type="ORF">Taro_012698</name>
</gene>
<evidence type="ECO:0000313" key="2">
    <source>
        <dbReference type="EMBL" id="MQL80248.1"/>
    </source>
</evidence>
<proteinExistence type="predicted"/>
<evidence type="ECO:0000313" key="3">
    <source>
        <dbReference type="Proteomes" id="UP000652761"/>
    </source>
</evidence>
<dbReference type="AlphaFoldDB" id="A0A843U9H0"/>
<dbReference type="PANTHER" id="PTHR48175:SF3">
    <property type="entry name" value="OS04G0581700 PROTEIN"/>
    <property type="match status" value="1"/>
</dbReference>
<dbReference type="PANTHER" id="PTHR48175">
    <property type="entry name" value="OS04G0581700 PROTEIN"/>
    <property type="match status" value="1"/>
</dbReference>
<organism evidence="2 3">
    <name type="scientific">Colocasia esculenta</name>
    <name type="common">Wild taro</name>
    <name type="synonym">Arum esculentum</name>
    <dbReference type="NCBI Taxonomy" id="4460"/>
    <lineage>
        <taxon>Eukaryota</taxon>
        <taxon>Viridiplantae</taxon>
        <taxon>Streptophyta</taxon>
        <taxon>Embryophyta</taxon>
        <taxon>Tracheophyta</taxon>
        <taxon>Spermatophyta</taxon>
        <taxon>Magnoliopsida</taxon>
        <taxon>Liliopsida</taxon>
        <taxon>Araceae</taxon>
        <taxon>Aroideae</taxon>
        <taxon>Colocasieae</taxon>
        <taxon>Colocasia</taxon>
    </lineage>
</organism>
<keyword evidence="3" id="KW-1185">Reference proteome</keyword>
<name>A0A843U9H0_COLES</name>
<evidence type="ECO:0000256" key="1">
    <source>
        <dbReference type="SAM" id="MobiDB-lite"/>
    </source>
</evidence>
<accession>A0A843U9H0</accession>
<dbReference type="EMBL" id="NMUH01000497">
    <property type="protein sequence ID" value="MQL80248.1"/>
    <property type="molecule type" value="Genomic_DNA"/>
</dbReference>
<feature type="compositionally biased region" description="Pro residues" evidence="1">
    <location>
        <begin position="60"/>
        <end position="71"/>
    </location>
</feature>
<feature type="region of interest" description="Disordered" evidence="1">
    <location>
        <begin position="52"/>
        <end position="71"/>
    </location>
</feature>